<evidence type="ECO:0000313" key="3">
    <source>
        <dbReference type="Proteomes" id="UP000011087"/>
    </source>
</evidence>
<dbReference type="AlphaFoldDB" id="L1J4C7"/>
<name>L1J4C7_GUITC</name>
<protein>
    <submittedName>
        <fullName evidence="1 2">Uncharacterized protein</fullName>
    </submittedName>
</protein>
<dbReference type="EMBL" id="JH993013">
    <property type="protein sequence ID" value="EKX42940.1"/>
    <property type="molecule type" value="Genomic_DNA"/>
</dbReference>
<gene>
    <name evidence="1" type="ORF">GUITHDRAFT_110986</name>
</gene>
<reference evidence="1 3" key="1">
    <citation type="journal article" date="2012" name="Nature">
        <title>Algal genomes reveal evolutionary mosaicism and the fate of nucleomorphs.</title>
        <authorList>
            <consortium name="DOE Joint Genome Institute"/>
            <person name="Curtis B.A."/>
            <person name="Tanifuji G."/>
            <person name="Burki F."/>
            <person name="Gruber A."/>
            <person name="Irimia M."/>
            <person name="Maruyama S."/>
            <person name="Arias M.C."/>
            <person name="Ball S.G."/>
            <person name="Gile G.H."/>
            <person name="Hirakawa Y."/>
            <person name="Hopkins J.F."/>
            <person name="Kuo A."/>
            <person name="Rensing S.A."/>
            <person name="Schmutz J."/>
            <person name="Symeonidi A."/>
            <person name="Elias M."/>
            <person name="Eveleigh R.J."/>
            <person name="Herman E.K."/>
            <person name="Klute M.J."/>
            <person name="Nakayama T."/>
            <person name="Obornik M."/>
            <person name="Reyes-Prieto A."/>
            <person name="Armbrust E.V."/>
            <person name="Aves S.J."/>
            <person name="Beiko R.G."/>
            <person name="Coutinho P."/>
            <person name="Dacks J.B."/>
            <person name="Durnford D.G."/>
            <person name="Fast N.M."/>
            <person name="Green B.R."/>
            <person name="Grisdale C.J."/>
            <person name="Hempel F."/>
            <person name="Henrissat B."/>
            <person name="Hoppner M.P."/>
            <person name="Ishida K."/>
            <person name="Kim E."/>
            <person name="Koreny L."/>
            <person name="Kroth P.G."/>
            <person name="Liu Y."/>
            <person name="Malik S.B."/>
            <person name="Maier U.G."/>
            <person name="McRose D."/>
            <person name="Mock T."/>
            <person name="Neilson J.A."/>
            <person name="Onodera N.T."/>
            <person name="Poole A.M."/>
            <person name="Pritham E.J."/>
            <person name="Richards T.A."/>
            <person name="Rocap G."/>
            <person name="Roy S.W."/>
            <person name="Sarai C."/>
            <person name="Schaack S."/>
            <person name="Shirato S."/>
            <person name="Slamovits C.H."/>
            <person name="Spencer D.F."/>
            <person name="Suzuki S."/>
            <person name="Worden A.Z."/>
            <person name="Zauner S."/>
            <person name="Barry K."/>
            <person name="Bell C."/>
            <person name="Bharti A.K."/>
            <person name="Crow J.A."/>
            <person name="Grimwood J."/>
            <person name="Kramer R."/>
            <person name="Lindquist E."/>
            <person name="Lucas S."/>
            <person name="Salamov A."/>
            <person name="McFadden G.I."/>
            <person name="Lane C.E."/>
            <person name="Keeling P.J."/>
            <person name="Gray M.W."/>
            <person name="Grigoriev I.V."/>
            <person name="Archibald J.M."/>
        </authorList>
    </citation>
    <scope>NUCLEOTIDE SEQUENCE</scope>
    <source>
        <strain evidence="1 3">CCMP2712</strain>
    </source>
</reference>
<reference evidence="2" key="3">
    <citation type="submission" date="2016-03" db="UniProtKB">
        <authorList>
            <consortium name="EnsemblProtists"/>
        </authorList>
    </citation>
    <scope>IDENTIFICATION</scope>
</reference>
<organism evidence="1">
    <name type="scientific">Guillardia theta (strain CCMP2712)</name>
    <name type="common">Cryptophyte</name>
    <dbReference type="NCBI Taxonomy" id="905079"/>
    <lineage>
        <taxon>Eukaryota</taxon>
        <taxon>Cryptophyceae</taxon>
        <taxon>Pyrenomonadales</taxon>
        <taxon>Geminigeraceae</taxon>
        <taxon>Guillardia</taxon>
    </lineage>
</organism>
<reference evidence="3" key="2">
    <citation type="submission" date="2012-11" db="EMBL/GenBank/DDBJ databases">
        <authorList>
            <person name="Kuo A."/>
            <person name="Curtis B.A."/>
            <person name="Tanifuji G."/>
            <person name="Burki F."/>
            <person name="Gruber A."/>
            <person name="Irimia M."/>
            <person name="Maruyama S."/>
            <person name="Arias M.C."/>
            <person name="Ball S.G."/>
            <person name="Gile G.H."/>
            <person name="Hirakawa Y."/>
            <person name="Hopkins J.F."/>
            <person name="Rensing S.A."/>
            <person name="Schmutz J."/>
            <person name="Symeonidi A."/>
            <person name="Elias M."/>
            <person name="Eveleigh R.J."/>
            <person name="Herman E.K."/>
            <person name="Klute M.J."/>
            <person name="Nakayama T."/>
            <person name="Obornik M."/>
            <person name="Reyes-Prieto A."/>
            <person name="Armbrust E.V."/>
            <person name="Aves S.J."/>
            <person name="Beiko R.G."/>
            <person name="Coutinho P."/>
            <person name="Dacks J.B."/>
            <person name="Durnford D.G."/>
            <person name="Fast N.M."/>
            <person name="Green B.R."/>
            <person name="Grisdale C."/>
            <person name="Hempe F."/>
            <person name="Henrissat B."/>
            <person name="Hoppner M.P."/>
            <person name="Ishida K.-I."/>
            <person name="Kim E."/>
            <person name="Koreny L."/>
            <person name="Kroth P.G."/>
            <person name="Liu Y."/>
            <person name="Malik S.-B."/>
            <person name="Maier U.G."/>
            <person name="McRose D."/>
            <person name="Mock T."/>
            <person name="Neilson J.A."/>
            <person name="Onodera N.T."/>
            <person name="Poole A.M."/>
            <person name="Pritham E.J."/>
            <person name="Richards T.A."/>
            <person name="Rocap G."/>
            <person name="Roy S.W."/>
            <person name="Sarai C."/>
            <person name="Schaack S."/>
            <person name="Shirato S."/>
            <person name="Slamovits C.H."/>
            <person name="Spencer D.F."/>
            <person name="Suzuki S."/>
            <person name="Worden A.Z."/>
            <person name="Zauner S."/>
            <person name="Barry K."/>
            <person name="Bell C."/>
            <person name="Bharti A.K."/>
            <person name="Crow J.A."/>
            <person name="Grimwood J."/>
            <person name="Kramer R."/>
            <person name="Lindquist E."/>
            <person name="Lucas S."/>
            <person name="Salamov A."/>
            <person name="McFadden G.I."/>
            <person name="Lane C.E."/>
            <person name="Keeling P.J."/>
            <person name="Gray M.W."/>
            <person name="Grigoriev I.V."/>
            <person name="Archibald J.M."/>
        </authorList>
    </citation>
    <scope>NUCLEOTIDE SEQUENCE</scope>
    <source>
        <strain evidence="3">CCMP2712</strain>
    </source>
</reference>
<dbReference type="PaxDb" id="55529-EKX42940"/>
<evidence type="ECO:0000313" key="2">
    <source>
        <dbReference type="EnsemblProtists" id="EKX42940"/>
    </source>
</evidence>
<dbReference type="GeneID" id="17299573"/>
<evidence type="ECO:0000313" key="1">
    <source>
        <dbReference type="EMBL" id="EKX42940.1"/>
    </source>
</evidence>
<accession>L1J4C7</accession>
<proteinExistence type="predicted"/>
<dbReference type="EnsemblProtists" id="EKX42940">
    <property type="protein sequence ID" value="EKX42940"/>
    <property type="gene ID" value="GUITHDRAFT_110986"/>
</dbReference>
<dbReference type="Proteomes" id="UP000011087">
    <property type="component" value="Unassembled WGS sequence"/>
</dbReference>
<dbReference type="HOGENOM" id="CLU_1237058_0_0_1"/>
<keyword evidence="3" id="KW-1185">Reference proteome</keyword>
<dbReference type="KEGG" id="gtt:GUITHDRAFT_110986"/>
<sequence>MEQIQNQEDRLNPLITCYREGKGGHCSMGQASNSETLKESQQLEDKWNQLNINDTKENNNLATASTISNHRDASRKGEEVCGEEETDPWRFVFFQEVELSIPLEVLCSEASVFGLERAIRRMQDIHLVESFAFGNRGTENMDITLKLKVDLELLRAHMHDCQLCVPQEELTWDVWWRAAFCLEEYLKGNDSTVSWTGRRNFIFFVFNGVQDDKGSDLSFLMEDE</sequence>
<dbReference type="RefSeq" id="XP_005829920.1">
    <property type="nucleotide sequence ID" value="XM_005829863.1"/>
</dbReference>